<dbReference type="Proteomes" id="UP000823908">
    <property type="component" value="Unassembled WGS sequence"/>
</dbReference>
<name>A0A9D2ZSP3_9MICC</name>
<accession>A0A9D2ZSP3</accession>
<reference evidence="1" key="2">
    <citation type="submission" date="2021-04" db="EMBL/GenBank/DDBJ databases">
        <authorList>
            <person name="Gilroy R."/>
        </authorList>
    </citation>
    <scope>NUCLEOTIDE SEQUENCE</scope>
    <source>
        <strain evidence="1">ChiHjej10B9-4811</strain>
    </source>
</reference>
<proteinExistence type="predicted"/>
<feature type="non-terminal residue" evidence="1">
    <location>
        <position position="1"/>
    </location>
</feature>
<dbReference type="EMBL" id="DWUS01000120">
    <property type="protein sequence ID" value="HJD51263.1"/>
    <property type="molecule type" value="Genomic_DNA"/>
</dbReference>
<evidence type="ECO:0000313" key="1">
    <source>
        <dbReference type="EMBL" id="HJD51263.1"/>
    </source>
</evidence>
<gene>
    <name evidence="1" type="ORF">H9908_05300</name>
</gene>
<organism evidence="1 2">
    <name type="scientific">Candidatus Rothia avistercoris</name>
    <dbReference type="NCBI Taxonomy" id="2840479"/>
    <lineage>
        <taxon>Bacteria</taxon>
        <taxon>Bacillati</taxon>
        <taxon>Actinomycetota</taxon>
        <taxon>Actinomycetes</taxon>
        <taxon>Micrococcales</taxon>
        <taxon>Micrococcaceae</taxon>
        <taxon>Rothia</taxon>
    </lineage>
</organism>
<reference evidence="1" key="1">
    <citation type="journal article" date="2021" name="PeerJ">
        <title>Extensive microbial diversity within the chicken gut microbiome revealed by metagenomics and culture.</title>
        <authorList>
            <person name="Gilroy R."/>
            <person name="Ravi A."/>
            <person name="Getino M."/>
            <person name="Pursley I."/>
            <person name="Horton D.L."/>
            <person name="Alikhan N.F."/>
            <person name="Baker D."/>
            <person name="Gharbi K."/>
            <person name="Hall N."/>
            <person name="Watson M."/>
            <person name="Adriaenssens E.M."/>
            <person name="Foster-Nyarko E."/>
            <person name="Jarju S."/>
            <person name="Secka A."/>
            <person name="Antonio M."/>
            <person name="Oren A."/>
            <person name="Chaudhuri R.R."/>
            <person name="La Ragione R."/>
            <person name="Hildebrand F."/>
            <person name="Pallen M.J."/>
        </authorList>
    </citation>
    <scope>NUCLEOTIDE SEQUENCE</scope>
    <source>
        <strain evidence="1">ChiHjej10B9-4811</strain>
    </source>
</reference>
<dbReference type="InterPro" id="IPR021408">
    <property type="entry name" value="DUF3046"/>
</dbReference>
<dbReference type="Pfam" id="PF11248">
    <property type="entry name" value="DUF3046"/>
    <property type="match status" value="1"/>
</dbReference>
<sequence length="56" mass="6209">YARHLARDLVPGDFGDLTAQQALDAGANVREVWLAICRVQDVPVERQLGPDIEPRP</sequence>
<comment type="caution">
    <text evidence="1">The sequence shown here is derived from an EMBL/GenBank/DDBJ whole genome shotgun (WGS) entry which is preliminary data.</text>
</comment>
<protein>
    <submittedName>
        <fullName evidence="1">DUF3046 domain-containing protein</fullName>
    </submittedName>
</protein>
<dbReference type="AlphaFoldDB" id="A0A9D2ZSP3"/>
<evidence type="ECO:0000313" key="2">
    <source>
        <dbReference type="Proteomes" id="UP000823908"/>
    </source>
</evidence>